<dbReference type="Proteomes" id="UP000325081">
    <property type="component" value="Unassembled WGS sequence"/>
</dbReference>
<protein>
    <submittedName>
        <fullName evidence="2">Sec-independent protein translocase</fullName>
    </submittedName>
</protein>
<dbReference type="EMBL" id="BKCP01005572">
    <property type="protein sequence ID" value="GER39150.1"/>
    <property type="molecule type" value="Genomic_DNA"/>
</dbReference>
<reference evidence="3" key="1">
    <citation type="journal article" date="2019" name="Curr. Biol.">
        <title>Genome Sequence of Striga asiatica Provides Insight into the Evolution of Plant Parasitism.</title>
        <authorList>
            <person name="Yoshida S."/>
            <person name="Kim S."/>
            <person name="Wafula E.K."/>
            <person name="Tanskanen J."/>
            <person name="Kim Y.M."/>
            <person name="Honaas L."/>
            <person name="Yang Z."/>
            <person name="Spallek T."/>
            <person name="Conn C.E."/>
            <person name="Ichihashi Y."/>
            <person name="Cheong K."/>
            <person name="Cui S."/>
            <person name="Der J.P."/>
            <person name="Gundlach H."/>
            <person name="Jiao Y."/>
            <person name="Hori C."/>
            <person name="Ishida J.K."/>
            <person name="Kasahara H."/>
            <person name="Kiba T."/>
            <person name="Kim M.S."/>
            <person name="Koo N."/>
            <person name="Laohavisit A."/>
            <person name="Lee Y.H."/>
            <person name="Lumba S."/>
            <person name="McCourt P."/>
            <person name="Mortimer J.C."/>
            <person name="Mutuku J.M."/>
            <person name="Nomura T."/>
            <person name="Sasaki-Sekimoto Y."/>
            <person name="Seto Y."/>
            <person name="Wang Y."/>
            <person name="Wakatake T."/>
            <person name="Sakakibara H."/>
            <person name="Demura T."/>
            <person name="Yamaguchi S."/>
            <person name="Yoneyama K."/>
            <person name="Manabe R.I."/>
            <person name="Nelson D.C."/>
            <person name="Schulman A.H."/>
            <person name="Timko M.P."/>
            <person name="dePamphilis C.W."/>
            <person name="Choi D."/>
            <person name="Shirasu K."/>
        </authorList>
    </citation>
    <scope>NUCLEOTIDE SEQUENCE [LARGE SCALE GENOMIC DNA]</scope>
    <source>
        <strain evidence="3">cv. UVA1</strain>
    </source>
</reference>
<dbReference type="OrthoDB" id="1920880at2759"/>
<keyword evidence="3" id="KW-1185">Reference proteome</keyword>
<proteinExistence type="predicted"/>
<feature type="region of interest" description="Disordered" evidence="1">
    <location>
        <begin position="1"/>
        <end position="20"/>
    </location>
</feature>
<comment type="caution">
    <text evidence="2">The sequence shown here is derived from an EMBL/GenBank/DDBJ whole genome shotgun (WGS) entry which is preliminary data.</text>
</comment>
<evidence type="ECO:0000313" key="2">
    <source>
        <dbReference type="EMBL" id="GER39150.1"/>
    </source>
</evidence>
<dbReference type="AlphaFoldDB" id="A0A5A7Q203"/>
<gene>
    <name evidence="2" type="ORF">STAS_15700</name>
</gene>
<name>A0A5A7Q203_STRAF</name>
<evidence type="ECO:0000313" key="3">
    <source>
        <dbReference type="Proteomes" id="UP000325081"/>
    </source>
</evidence>
<accession>A0A5A7Q203</accession>
<evidence type="ECO:0000256" key="1">
    <source>
        <dbReference type="SAM" id="MobiDB-lite"/>
    </source>
</evidence>
<sequence length="116" mass="13226">MKTWSGRGPNKPGGTSMHSYSGWKWTLKEEFERRAEDKTSYFRKVSLLPGIFPRWKSERVTTPYDEKGISPTLVKCYLKAGFNSTASLIVIIDPKGLVEVREEGWTSGMRNGMTFD</sequence>
<organism evidence="2 3">
    <name type="scientific">Striga asiatica</name>
    <name type="common">Asiatic witchweed</name>
    <name type="synonym">Buchnera asiatica</name>
    <dbReference type="NCBI Taxonomy" id="4170"/>
    <lineage>
        <taxon>Eukaryota</taxon>
        <taxon>Viridiplantae</taxon>
        <taxon>Streptophyta</taxon>
        <taxon>Embryophyta</taxon>
        <taxon>Tracheophyta</taxon>
        <taxon>Spermatophyta</taxon>
        <taxon>Magnoliopsida</taxon>
        <taxon>eudicotyledons</taxon>
        <taxon>Gunneridae</taxon>
        <taxon>Pentapetalae</taxon>
        <taxon>asterids</taxon>
        <taxon>lamiids</taxon>
        <taxon>Lamiales</taxon>
        <taxon>Orobanchaceae</taxon>
        <taxon>Buchnereae</taxon>
        <taxon>Striga</taxon>
    </lineage>
</organism>